<reference evidence="14 15" key="1">
    <citation type="submission" date="2017-08" db="EMBL/GenBank/DDBJ databases">
        <title>Infants hospitalized years apart are colonized by the same room-sourced microbial strains.</title>
        <authorList>
            <person name="Brooks B."/>
            <person name="Olm M.R."/>
            <person name="Firek B.A."/>
            <person name="Baker R."/>
            <person name="Thomas B.C."/>
            <person name="Morowitz M.J."/>
            <person name="Banfield J.F."/>
        </authorList>
    </citation>
    <scope>NUCLEOTIDE SEQUENCE [LARGE SCALE GENOMIC DNA]</scope>
    <source>
        <strain evidence="14">S2_018_000_R3_119</strain>
    </source>
</reference>
<accession>A0A2W4YL11</accession>
<protein>
    <recommendedName>
        <fullName evidence="8">Valine--tRNA ligase</fullName>
        <ecNumber evidence="1">6.1.1.9</ecNumber>
    </recommendedName>
    <alternativeName>
        <fullName evidence="9">Valyl-tRNA synthetase</fullName>
    </alternativeName>
</protein>
<evidence type="ECO:0000256" key="3">
    <source>
        <dbReference type="ARBA" id="ARBA00022741"/>
    </source>
</evidence>
<dbReference type="InterPro" id="IPR002303">
    <property type="entry name" value="Valyl-tRNA_ligase"/>
</dbReference>
<dbReference type="GO" id="GO:0005524">
    <property type="term" value="F:ATP binding"/>
    <property type="evidence" value="ECO:0007669"/>
    <property type="project" value="UniProtKB-KW"/>
</dbReference>
<keyword evidence="6" id="KW-0175">Coiled coil</keyword>
<evidence type="ECO:0000256" key="10">
    <source>
        <dbReference type="ARBA" id="ARBA00047552"/>
    </source>
</evidence>
<evidence type="ECO:0000256" key="4">
    <source>
        <dbReference type="ARBA" id="ARBA00022840"/>
    </source>
</evidence>
<sequence length="261" mass="28492">AVDLALAEYRFDAAANAIYQFVWSQFCDWYLELIKGQIDAEAKAVAGWALDQILVLLHPFMPFITEELWHGLKPGRSELIVAAWPMPDARALDPAAQAEVEWLIHLISAIRAARTELNIPPGQLLTLYIEDETASAEVKGYLENSDTALLRLAKVKATFLVNAIDEKAVREDLASGSMSITIEGLTGYSPLSGVIDLDAERTRLAKGIAAAEKERDTLAGRLNNASFVERAKPEAVEKARADHAEKAAEAKRLSAALARLG</sequence>
<evidence type="ECO:0000313" key="15">
    <source>
        <dbReference type="Proteomes" id="UP000249555"/>
    </source>
</evidence>
<keyword evidence="2 14" id="KW-0436">Ligase</keyword>
<evidence type="ECO:0000256" key="9">
    <source>
        <dbReference type="ARBA" id="ARBA00029936"/>
    </source>
</evidence>
<organism evidence="14 15">
    <name type="scientific">Sphingomonas taxi</name>
    <dbReference type="NCBI Taxonomy" id="1549858"/>
    <lineage>
        <taxon>Bacteria</taxon>
        <taxon>Pseudomonadati</taxon>
        <taxon>Pseudomonadota</taxon>
        <taxon>Alphaproteobacteria</taxon>
        <taxon>Sphingomonadales</taxon>
        <taxon>Sphingomonadaceae</taxon>
        <taxon>Sphingomonas</taxon>
    </lineage>
</organism>
<dbReference type="Gene3D" id="1.10.730.10">
    <property type="entry name" value="Isoleucyl-tRNA Synthetase, Domain 1"/>
    <property type="match status" value="1"/>
</dbReference>
<dbReference type="SUPFAM" id="SSF47323">
    <property type="entry name" value="Anticodon-binding domain of a subclass of class I aminoacyl-tRNA synthetases"/>
    <property type="match status" value="1"/>
</dbReference>
<dbReference type="InterPro" id="IPR010978">
    <property type="entry name" value="tRNA-bd_arm"/>
</dbReference>
<dbReference type="InterPro" id="IPR009080">
    <property type="entry name" value="tRNAsynth_Ia_anticodon-bd"/>
</dbReference>
<gene>
    <name evidence="14" type="ORF">DI640_15020</name>
</gene>
<dbReference type="InterPro" id="IPR033705">
    <property type="entry name" value="Anticodon_Ia_Val"/>
</dbReference>
<feature type="non-terminal residue" evidence="14">
    <location>
        <position position="1"/>
    </location>
</feature>
<dbReference type="Pfam" id="PF10458">
    <property type="entry name" value="Val_tRNA-synt_C"/>
    <property type="match status" value="1"/>
</dbReference>
<comment type="caution">
    <text evidence="14">The sequence shown here is derived from an EMBL/GenBank/DDBJ whole genome shotgun (WGS) entry which is preliminary data.</text>
</comment>
<dbReference type="GO" id="GO:0004832">
    <property type="term" value="F:valine-tRNA ligase activity"/>
    <property type="evidence" value="ECO:0007669"/>
    <property type="project" value="UniProtKB-EC"/>
</dbReference>
<dbReference type="GO" id="GO:0006438">
    <property type="term" value="P:valyl-tRNA aminoacylation"/>
    <property type="evidence" value="ECO:0007669"/>
    <property type="project" value="InterPro"/>
</dbReference>
<keyword evidence="4" id="KW-0067">ATP-binding</keyword>
<dbReference type="AlphaFoldDB" id="A0A2W4YL11"/>
<proteinExistence type="inferred from homology"/>
<dbReference type="SUPFAM" id="SSF46589">
    <property type="entry name" value="tRNA-binding arm"/>
    <property type="match status" value="1"/>
</dbReference>
<evidence type="ECO:0000259" key="12">
    <source>
        <dbReference type="Pfam" id="PF08264"/>
    </source>
</evidence>
<dbReference type="InterPro" id="IPR019499">
    <property type="entry name" value="Val-tRNA_synth_tRNA-bd"/>
</dbReference>
<evidence type="ECO:0000256" key="6">
    <source>
        <dbReference type="ARBA" id="ARBA00023054"/>
    </source>
</evidence>
<dbReference type="CDD" id="cd07962">
    <property type="entry name" value="Anticodon_Ia_Val"/>
    <property type="match status" value="1"/>
</dbReference>
<dbReference type="PANTHER" id="PTHR11946">
    <property type="entry name" value="VALYL-TRNA SYNTHETASES"/>
    <property type="match status" value="1"/>
</dbReference>
<dbReference type="EC" id="6.1.1.9" evidence="1"/>
<dbReference type="Gene3D" id="1.10.287.380">
    <property type="entry name" value="Valyl-tRNA synthetase, C-terminal domain"/>
    <property type="match status" value="1"/>
</dbReference>
<dbReference type="FunFam" id="1.10.287.380:FF:000001">
    <property type="entry name" value="Valine--tRNA ligase"/>
    <property type="match status" value="1"/>
</dbReference>
<dbReference type="Pfam" id="PF08264">
    <property type="entry name" value="Anticodon_1"/>
    <property type="match status" value="1"/>
</dbReference>
<evidence type="ECO:0000256" key="7">
    <source>
        <dbReference type="ARBA" id="ARBA00023146"/>
    </source>
</evidence>
<dbReference type="InterPro" id="IPR013155">
    <property type="entry name" value="M/V/L/I-tRNA-synth_anticd-bd"/>
</dbReference>
<dbReference type="Proteomes" id="UP000249555">
    <property type="component" value="Unassembled WGS sequence"/>
</dbReference>
<evidence type="ECO:0000256" key="2">
    <source>
        <dbReference type="ARBA" id="ARBA00022598"/>
    </source>
</evidence>
<name>A0A2W4YL11_9SPHN</name>
<evidence type="ECO:0000259" key="13">
    <source>
        <dbReference type="Pfam" id="PF10458"/>
    </source>
</evidence>
<dbReference type="InterPro" id="IPR037118">
    <property type="entry name" value="Val-tRNA_synth_C_sf"/>
</dbReference>
<keyword evidence="7" id="KW-0030">Aminoacyl-tRNA synthetase</keyword>
<dbReference type="PANTHER" id="PTHR11946:SF93">
    <property type="entry name" value="VALINE--TRNA LIGASE, CHLOROPLASTIC_MITOCHONDRIAL 2"/>
    <property type="match status" value="1"/>
</dbReference>
<keyword evidence="5" id="KW-0648">Protein biosynthesis</keyword>
<feature type="domain" description="Methionyl/Valyl/Leucyl/Isoleucyl-tRNA synthetase anticodon-binding" evidence="12">
    <location>
        <begin position="4"/>
        <end position="127"/>
    </location>
</feature>
<evidence type="ECO:0000313" key="14">
    <source>
        <dbReference type="EMBL" id="PZO70206.1"/>
    </source>
</evidence>
<evidence type="ECO:0000256" key="5">
    <source>
        <dbReference type="ARBA" id="ARBA00022917"/>
    </source>
</evidence>
<comment type="catalytic activity">
    <reaction evidence="10">
        <text>tRNA(Val) + L-valine + ATP = L-valyl-tRNA(Val) + AMP + diphosphate</text>
        <dbReference type="Rhea" id="RHEA:10704"/>
        <dbReference type="Rhea" id="RHEA-COMP:9672"/>
        <dbReference type="Rhea" id="RHEA-COMP:9708"/>
        <dbReference type="ChEBI" id="CHEBI:30616"/>
        <dbReference type="ChEBI" id="CHEBI:33019"/>
        <dbReference type="ChEBI" id="CHEBI:57762"/>
        <dbReference type="ChEBI" id="CHEBI:78442"/>
        <dbReference type="ChEBI" id="CHEBI:78537"/>
        <dbReference type="ChEBI" id="CHEBI:456215"/>
        <dbReference type="EC" id="6.1.1.9"/>
    </reaction>
</comment>
<comment type="similarity">
    <text evidence="11">Belongs to the class-I aminoacyl-tRNA synthetase family. ValS type 1 subfamily.</text>
</comment>
<keyword evidence="3" id="KW-0547">Nucleotide-binding</keyword>
<evidence type="ECO:0000256" key="1">
    <source>
        <dbReference type="ARBA" id="ARBA00013169"/>
    </source>
</evidence>
<dbReference type="GO" id="GO:0005829">
    <property type="term" value="C:cytosol"/>
    <property type="evidence" value="ECO:0007669"/>
    <property type="project" value="TreeGrafter"/>
</dbReference>
<evidence type="ECO:0000256" key="8">
    <source>
        <dbReference type="ARBA" id="ARBA00024407"/>
    </source>
</evidence>
<evidence type="ECO:0000256" key="11">
    <source>
        <dbReference type="ARBA" id="ARBA00060830"/>
    </source>
</evidence>
<feature type="domain" description="Valyl-tRNA synthetase tRNA-binding arm" evidence="13">
    <location>
        <begin position="196"/>
        <end position="261"/>
    </location>
</feature>
<dbReference type="EMBL" id="QFMX01000122">
    <property type="protein sequence ID" value="PZO70206.1"/>
    <property type="molecule type" value="Genomic_DNA"/>
</dbReference>